<name>K0SJI6_THAOC</name>
<evidence type="ECO:0000313" key="2">
    <source>
        <dbReference type="EMBL" id="EJK65104.1"/>
    </source>
</evidence>
<evidence type="ECO:0000256" key="1">
    <source>
        <dbReference type="SAM" id="MobiDB-lite"/>
    </source>
</evidence>
<comment type="caution">
    <text evidence="2">The sequence shown here is derived from an EMBL/GenBank/DDBJ whole genome shotgun (WGS) entry which is preliminary data.</text>
</comment>
<reference evidence="2 3" key="1">
    <citation type="journal article" date="2012" name="Genome Biol.">
        <title>Genome and low-iron response of an oceanic diatom adapted to chronic iron limitation.</title>
        <authorList>
            <person name="Lommer M."/>
            <person name="Specht M."/>
            <person name="Roy A.S."/>
            <person name="Kraemer L."/>
            <person name="Andreson R."/>
            <person name="Gutowska M.A."/>
            <person name="Wolf J."/>
            <person name="Bergner S.V."/>
            <person name="Schilhabel M.B."/>
            <person name="Klostermeier U.C."/>
            <person name="Beiko R.G."/>
            <person name="Rosenstiel P."/>
            <person name="Hippler M."/>
            <person name="Laroche J."/>
        </authorList>
    </citation>
    <scope>NUCLEOTIDE SEQUENCE [LARGE SCALE GENOMIC DNA]</scope>
    <source>
        <strain evidence="2 3">CCMP1005</strain>
    </source>
</reference>
<evidence type="ECO:0000313" key="3">
    <source>
        <dbReference type="Proteomes" id="UP000266841"/>
    </source>
</evidence>
<gene>
    <name evidence="2" type="ORF">THAOC_14084</name>
</gene>
<dbReference type="EMBL" id="AGNL01016406">
    <property type="protein sequence ID" value="EJK65104.1"/>
    <property type="molecule type" value="Genomic_DNA"/>
</dbReference>
<keyword evidence="3" id="KW-1185">Reference proteome</keyword>
<proteinExistence type="predicted"/>
<dbReference type="Proteomes" id="UP000266841">
    <property type="component" value="Unassembled WGS sequence"/>
</dbReference>
<feature type="region of interest" description="Disordered" evidence="1">
    <location>
        <begin position="21"/>
        <end position="163"/>
    </location>
</feature>
<accession>K0SJI6</accession>
<sequence length="163" mass="18073">MPDADLIMMTEVLVRVPGERATEISPFRPPLFRRRKQPENVSASVRPRRRRDVPSFAAEENDAPARERQGKVKALRDELHAADGRAYARDEGRGRDGRRATRTGAEISRTTPPPFGRFSPPRTPSINRDLQSSRGSREATLCPIPTAALTGASKWGGKWSTDG</sequence>
<protein>
    <submittedName>
        <fullName evidence="2">Uncharacterized protein</fullName>
    </submittedName>
</protein>
<feature type="compositionally biased region" description="Polar residues" evidence="1">
    <location>
        <begin position="124"/>
        <end position="134"/>
    </location>
</feature>
<feature type="compositionally biased region" description="Basic and acidic residues" evidence="1">
    <location>
        <begin position="63"/>
        <end position="99"/>
    </location>
</feature>
<dbReference type="AlphaFoldDB" id="K0SJI6"/>
<organism evidence="2 3">
    <name type="scientific">Thalassiosira oceanica</name>
    <name type="common">Marine diatom</name>
    <dbReference type="NCBI Taxonomy" id="159749"/>
    <lineage>
        <taxon>Eukaryota</taxon>
        <taxon>Sar</taxon>
        <taxon>Stramenopiles</taxon>
        <taxon>Ochrophyta</taxon>
        <taxon>Bacillariophyta</taxon>
        <taxon>Coscinodiscophyceae</taxon>
        <taxon>Thalassiosirophycidae</taxon>
        <taxon>Thalassiosirales</taxon>
        <taxon>Thalassiosiraceae</taxon>
        <taxon>Thalassiosira</taxon>
    </lineage>
</organism>